<keyword evidence="2" id="KW-0812">Transmembrane</keyword>
<protein>
    <recommendedName>
        <fullName evidence="5">Parvulin-like peptidyl-prolyl isomerase</fullName>
    </recommendedName>
</protein>
<evidence type="ECO:0000256" key="2">
    <source>
        <dbReference type="SAM" id="Phobius"/>
    </source>
</evidence>
<dbReference type="EMBL" id="VIBR01000001">
    <property type="protein sequence ID" value="KAA0119567.1"/>
    <property type="molecule type" value="Genomic_DNA"/>
</dbReference>
<evidence type="ECO:0000256" key="1">
    <source>
        <dbReference type="SAM" id="MobiDB-lite"/>
    </source>
</evidence>
<feature type="compositionally biased region" description="Low complexity" evidence="1">
    <location>
        <begin position="204"/>
        <end position="213"/>
    </location>
</feature>
<evidence type="ECO:0000313" key="3">
    <source>
        <dbReference type="EMBL" id="KAA0119567.1"/>
    </source>
</evidence>
<proteinExistence type="predicted"/>
<feature type="region of interest" description="Disordered" evidence="1">
    <location>
        <begin position="185"/>
        <end position="213"/>
    </location>
</feature>
<sequence length="213" mass="24116">MKSLLDLKKIKILKIVGWILLVILAALIGFSAGQGSTKTKTQEKPKQKTTVASSSFNVKQKDVEEFLLNYYTKKDLGENRKRYKEYMTEGMYSQEVAKEDEPQNQTYKGFVVDFEYQGSEIYIDEKNHQVLAQVRYTNTLLDEKKNYDSAVKDVQNETVLKLSYSEDNGKFKISKIETMALMDLPSSTGIASQSETSHPEEETTTTASSSSSN</sequence>
<gene>
    <name evidence="3" type="ORF">FKX92_03255</name>
</gene>
<evidence type="ECO:0000313" key="4">
    <source>
        <dbReference type="Proteomes" id="UP000324105"/>
    </source>
</evidence>
<dbReference type="RefSeq" id="WP_149565515.1">
    <property type="nucleotide sequence ID" value="NZ_VIBR01000001.1"/>
</dbReference>
<dbReference type="Proteomes" id="UP000324105">
    <property type="component" value="Unassembled WGS sequence"/>
</dbReference>
<reference evidence="3 4" key="1">
    <citation type="submission" date="2019-06" db="EMBL/GenBank/DDBJ databases">
        <title>Genome sequence and analysis of a MDR-Streptococcus sanguis isolated from throat swab of children with scarlet fever from Hangzhou,China.</title>
        <authorList>
            <person name="Huang Y."/>
            <person name="Xie L."/>
            <person name="Liu W."/>
        </authorList>
    </citation>
    <scope>NUCLEOTIDE SEQUENCE [LARGE SCALE GENOMIC DNA]</scope>
    <source>
        <strain evidence="3 4">S28</strain>
    </source>
</reference>
<accession>A0A5A7ZUU1</accession>
<dbReference type="AlphaFoldDB" id="A0A5A7ZUU1"/>
<evidence type="ECO:0008006" key="5">
    <source>
        <dbReference type="Google" id="ProtNLM"/>
    </source>
</evidence>
<comment type="caution">
    <text evidence="3">The sequence shown here is derived from an EMBL/GenBank/DDBJ whole genome shotgun (WGS) entry which is preliminary data.</text>
</comment>
<keyword evidence="2" id="KW-0472">Membrane</keyword>
<name>A0A5A7ZUU1_STRSA</name>
<feature type="transmembrane region" description="Helical" evidence="2">
    <location>
        <begin position="12"/>
        <end position="32"/>
    </location>
</feature>
<keyword evidence="2" id="KW-1133">Transmembrane helix</keyword>
<organism evidence="3 4">
    <name type="scientific">Streptococcus sanguinis</name>
    <dbReference type="NCBI Taxonomy" id="1305"/>
    <lineage>
        <taxon>Bacteria</taxon>
        <taxon>Bacillati</taxon>
        <taxon>Bacillota</taxon>
        <taxon>Bacilli</taxon>
        <taxon>Lactobacillales</taxon>
        <taxon>Streptococcaceae</taxon>
        <taxon>Streptococcus</taxon>
    </lineage>
</organism>